<evidence type="ECO:0000313" key="2">
    <source>
        <dbReference type="Proteomes" id="UP001231189"/>
    </source>
</evidence>
<dbReference type="EMBL" id="JAUUTY010000001">
    <property type="protein sequence ID" value="KAK1698293.1"/>
    <property type="molecule type" value="Genomic_DNA"/>
</dbReference>
<comment type="caution">
    <text evidence="1">The sequence shown here is derived from an EMBL/GenBank/DDBJ whole genome shotgun (WGS) entry which is preliminary data.</text>
</comment>
<protein>
    <submittedName>
        <fullName evidence="1">Uncharacterized protein</fullName>
    </submittedName>
</protein>
<accession>A0AAD8U5X9</accession>
<dbReference type="AlphaFoldDB" id="A0AAD8U5X9"/>
<gene>
    <name evidence="1" type="ORF">QYE76_014990</name>
</gene>
<organism evidence="1 2">
    <name type="scientific">Lolium multiflorum</name>
    <name type="common">Italian ryegrass</name>
    <name type="synonym">Lolium perenne subsp. multiflorum</name>
    <dbReference type="NCBI Taxonomy" id="4521"/>
    <lineage>
        <taxon>Eukaryota</taxon>
        <taxon>Viridiplantae</taxon>
        <taxon>Streptophyta</taxon>
        <taxon>Embryophyta</taxon>
        <taxon>Tracheophyta</taxon>
        <taxon>Spermatophyta</taxon>
        <taxon>Magnoliopsida</taxon>
        <taxon>Liliopsida</taxon>
        <taxon>Poales</taxon>
        <taxon>Poaceae</taxon>
        <taxon>BOP clade</taxon>
        <taxon>Pooideae</taxon>
        <taxon>Poodae</taxon>
        <taxon>Poeae</taxon>
        <taxon>Poeae Chloroplast Group 2 (Poeae type)</taxon>
        <taxon>Loliodinae</taxon>
        <taxon>Loliinae</taxon>
        <taxon>Lolium</taxon>
    </lineage>
</organism>
<proteinExistence type="predicted"/>
<dbReference type="Proteomes" id="UP001231189">
    <property type="component" value="Unassembled WGS sequence"/>
</dbReference>
<name>A0AAD8U5X9_LOLMU</name>
<sequence length="130" mass="14471">MAYCQAAMLLSLAEKAKLHLPKVLMSGRAAIDMWIKTKGLDTNTDLLLGPRVQRGKEELAEFLRGPRYFCALEAIDHGLADTILHSLDGSFKPKLAKSQKMQQSGKCVLAGSGRWSTPTAPRWVRKLRYT</sequence>
<evidence type="ECO:0000313" key="1">
    <source>
        <dbReference type="EMBL" id="KAK1698293.1"/>
    </source>
</evidence>
<keyword evidence="2" id="KW-1185">Reference proteome</keyword>
<reference evidence="1" key="1">
    <citation type="submission" date="2023-07" db="EMBL/GenBank/DDBJ databases">
        <title>A chromosome-level genome assembly of Lolium multiflorum.</title>
        <authorList>
            <person name="Chen Y."/>
            <person name="Copetti D."/>
            <person name="Kolliker R."/>
            <person name="Studer B."/>
        </authorList>
    </citation>
    <scope>NUCLEOTIDE SEQUENCE</scope>
    <source>
        <strain evidence="1">02402/16</strain>
        <tissue evidence="1">Leaf</tissue>
    </source>
</reference>